<name>A0ACB6FC13_9PLEO</name>
<reference evidence="1 2" key="1">
    <citation type="journal article" date="2019" name="bioRxiv">
        <title>Genomics, evolutionary history and diagnostics of the Alternaria alternata species group including apple and Asian pear pathotypes.</title>
        <authorList>
            <person name="Armitage A.D."/>
            <person name="Cockerton H.M."/>
            <person name="Sreenivasaprasad S."/>
            <person name="Woodhall J.W."/>
            <person name="Lane C.R."/>
            <person name="Harrison R.J."/>
            <person name="Clarkson J.P."/>
        </authorList>
    </citation>
    <scope>NUCLEOTIDE SEQUENCE [LARGE SCALE GENOMIC DNA]</scope>
    <source>
        <strain evidence="1 2">FERA 650</strain>
    </source>
</reference>
<evidence type="ECO:0000313" key="2">
    <source>
        <dbReference type="Proteomes" id="UP000293547"/>
    </source>
</evidence>
<keyword evidence="2" id="KW-1185">Reference proteome</keyword>
<dbReference type="Proteomes" id="UP000293547">
    <property type="component" value="Unassembled WGS sequence"/>
</dbReference>
<protein>
    <submittedName>
        <fullName evidence="1">Uncharacterized protein</fullName>
    </submittedName>
</protein>
<dbReference type="EMBL" id="PDWZ02000010">
    <property type="protein sequence ID" value="KAB2101983.1"/>
    <property type="molecule type" value="Genomic_DNA"/>
</dbReference>
<accession>A0ACB6FC13</accession>
<organism evidence="1 2">
    <name type="scientific">Alternaria gaisen</name>
    <dbReference type="NCBI Taxonomy" id="167740"/>
    <lineage>
        <taxon>Eukaryota</taxon>
        <taxon>Fungi</taxon>
        <taxon>Dikarya</taxon>
        <taxon>Ascomycota</taxon>
        <taxon>Pezizomycotina</taxon>
        <taxon>Dothideomycetes</taxon>
        <taxon>Pleosporomycetidae</taxon>
        <taxon>Pleosporales</taxon>
        <taxon>Pleosporineae</taxon>
        <taxon>Pleosporaceae</taxon>
        <taxon>Alternaria</taxon>
        <taxon>Alternaria sect. Alternaria</taxon>
    </lineage>
</organism>
<gene>
    <name evidence="1" type="ORF">AG0111_0g9573</name>
</gene>
<comment type="caution">
    <text evidence="1">The sequence shown here is derived from an EMBL/GenBank/DDBJ whole genome shotgun (WGS) entry which is preliminary data.</text>
</comment>
<evidence type="ECO:0000313" key="1">
    <source>
        <dbReference type="EMBL" id="KAB2101983.1"/>
    </source>
</evidence>
<proteinExistence type="predicted"/>
<sequence length="236" mass="25836">MRPMLKAHVKESTMKSPSTFEISTVKIVVLLGKGLLGSNVLHALADAGFWVTIIGRSENNKHGLPARVKFGIAIYNSIHSLEAALRAQDAIVSTVGVEAIPVQKLISHAAIKASIKRFVPSDFGAWTTNPNAGQFSRDLEMIDIQRYVHIQADAGLLRYTIFSIGALTEFVARNTAKSRFKIACRESGVTHIVAASTTVLTYRISNDRSLPTPYIWVPKGYGAMTSEWEAYCQATD</sequence>